<gene>
    <name evidence="6" type="primary">rsmG</name>
    <name evidence="8" type="ORF">AKJ09_01952</name>
</gene>
<feature type="binding site" evidence="6">
    <location>
        <position position="164"/>
    </location>
    <ligand>
        <name>S-adenosyl-L-methionine</name>
        <dbReference type="ChEBI" id="CHEBI:59789"/>
    </ligand>
</feature>
<dbReference type="InterPro" id="IPR029063">
    <property type="entry name" value="SAM-dependent_MTases_sf"/>
</dbReference>
<comment type="caution">
    <text evidence="6">Lacks conserved residue(s) required for the propagation of feature annotation.</text>
</comment>
<feature type="binding site" evidence="6">
    <location>
        <begin position="149"/>
        <end position="150"/>
    </location>
    <ligand>
        <name>S-adenosyl-L-methionine</name>
        <dbReference type="ChEBI" id="CHEBI:59789"/>
    </ligand>
</feature>
<evidence type="ECO:0000256" key="1">
    <source>
        <dbReference type="ARBA" id="ARBA00022490"/>
    </source>
</evidence>
<dbReference type="PATRIC" id="fig|1391654.3.peg.1964"/>
<evidence type="ECO:0000256" key="6">
    <source>
        <dbReference type="HAMAP-Rule" id="MF_00074"/>
    </source>
</evidence>
<dbReference type="Gene3D" id="3.40.50.150">
    <property type="entry name" value="Vaccinia Virus protein VP39"/>
    <property type="match status" value="1"/>
</dbReference>
<evidence type="ECO:0000256" key="3">
    <source>
        <dbReference type="ARBA" id="ARBA00022603"/>
    </source>
</evidence>
<dbReference type="SUPFAM" id="SSF53335">
    <property type="entry name" value="S-adenosyl-L-methionine-dependent methyltransferases"/>
    <property type="match status" value="1"/>
</dbReference>
<evidence type="ECO:0000313" key="8">
    <source>
        <dbReference type="EMBL" id="AKU95288.1"/>
    </source>
</evidence>
<feature type="compositionally biased region" description="Pro residues" evidence="7">
    <location>
        <begin position="9"/>
        <end position="20"/>
    </location>
</feature>
<comment type="similarity">
    <text evidence="6">Belongs to the methyltransferase superfamily. RNA methyltransferase RsmG family.</text>
</comment>
<dbReference type="InterPro" id="IPR003682">
    <property type="entry name" value="rRNA_ssu_MeTfrase_G"/>
</dbReference>
<dbReference type="NCBIfam" id="TIGR00138">
    <property type="entry name" value="rsmG_gidB"/>
    <property type="match status" value="1"/>
</dbReference>
<keyword evidence="9" id="KW-1185">Reference proteome</keyword>
<keyword evidence="3 6" id="KW-0489">Methyltransferase</keyword>
<comment type="subcellular location">
    <subcellularLocation>
        <location evidence="6">Cytoplasm</location>
    </subcellularLocation>
</comment>
<evidence type="ECO:0000256" key="7">
    <source>
        <dbReference type="SAM" id="MobiDB-lite"/>
    </source>
</evidence>
<dbReference type="PANTHER" id="PTHR31760:SF0">
    <property type="entry name" value="S-ADENOSYL-L-METHIONINE-DEPENDENT METHYLTRANSFERASES SUPERFAMILY PROTEIN"/>
    <property type="match status" value="1"/>
</dbReference>
<dbReference type="GO" id="GO:0070043">
    <property type="term" value="F:rRNA (guanine-N7-)-methyltransferase activity"/>
    <property type="evidence" value="ECO:0007669"/>
    <property type="project" value="UniProtKB-UniRule"/>
</dbReference>
<dbReference type="EMBL" id="CP012333">
    <property type="protein sequence ID" value="AKU95288.1"/>
    <property type="molecule type" value="Genomic_DNA"/>
</dbReference>
<dbReference type="RefSeq" id="WP_146646757.1">
    <property type="nucleotide sequence ID" value="NZ_CP012333.1"/>
</dbReference>
<organism evidence="8 9">
    <name type="scientific">Labilithrix luteola</name>
    <dbReference type="NCBI Taxonomy" id="1391654"/>
    <lineage>
        <taxon>Bacteria</taxon>
        <taxon>Pseudomonadati</taxon>
        <taxon>Myxococcota</taxon>
        <taxon>Polyangia</taxon>
        <taxon>Polyangiales</taxon>
        <taxon>Labilitrichaceae</taxon>
        <taxon>Labilithrix</taxon>
    </lineage>
</organism>
<keyword evidence="5 6" id="KW-0949">S-adenosyl-L-methionine</keyword>
<dbReference type="Pfam" id="PF02527">
    <property type="entry name" value="GidB"/>
    <property type="match status" value="1"/>
</dbReference>
<name>A0A0K1PP42_9BACT</name>
<feature type="region of interest" description="Disordered" evidence="7">
    <location>
        <begin position="1"/>
        <end position="20"/>
    </location>
</feature>
<keyword evidence="2 6" id="KW-0698">rRNA processing</keyword>
<keyword evidence="4 6" id="KW-0808">Transferase</keyword>
<sequence length="230" mass="24150">MTAPHRPPRPPLKAPPSVPLAPPAGFTDRLAEIGVSLDDATLAKLGDYLGRLLAMNEVMNLTAVRDAAEAWDRHLLDALTLVPLLAEVPAGGRVVDVGSGGGIPGIPLAIACPGIRFTLVESIKKKAGFLSTVSTALGLENVKVRAERAEQLDLRGVSDAVTARAVARLDELAPLVLPLIRKGGAAFLIKGQRADEELAEAAPVLERLSATHEKTISTPTGRIVVLRRVG</sequence>
<evidence type="ECO:0000313" key="9">
    <source>
        <dbReference type="Proteomes" id="UP000064967"/>
    </source>
</evidence>
<comment type="function">
    <text evidence="6">Specifically methylates the N7 position of a guanine in 16S rRNA.</text>
</comment>
<evidence type="ECO:0000256" key="2">
    <source>
        <dbReference type="ARBA" id="ARBA00022552"/>
    </source>
</evidence>
<protein>
    <recommendedName>
        <fullName evidence="6">Ribosomal RNA small subunit methyltransferase G</fullName>
        <ecNumber evidence="6">2.1.1.-</ecNumber>
    </recommendedName>
    <alternativeName>
        <fullName evidence="6">16S rRNA 7-methylguanosine methyltransferase</fullName>
        <shortName evidence="6">16S rRNA m7G methyltransferase</shortName>
    </alternativeName>
</protein>
<evidence type="ECO:0000256" key="5">
    <source>
        <dbReference type="ARBA" id="ARBA00022691"/>
    </source>
</evidence>
<dbReference type="STRING" id="1391654.AKJ09_01952"/>
<dbReference type="KEGG" id="llu:AKJ09_01952"/>
<dbReference type="PANTHER" id="PTHR31760">
    <property type="entry name" value="S-ADENOSYL-L-METHIONINE-DEPENDENT METHYLTRANSFERASES SUPERFAMILY PROTEIN"/>
    <property type="match status" value="1"/>
</dbReference>
<reference evidence="8 9" key="1">
    <citation type="submission" date="2015-08" db="EMBL/GenBank/DDBJ databases">
        <authorList>
            <person name="Babu N.S."/>
            <person name="Beckwith C.J."/>
            <person name="Beseler K.G."/>
            <person name="Brison A."/>
            <person name="Carone J.V."/>
            <person name="Caskin T.P."/>
            <person name="Diamond M."/>
            <person name="Durham M.E."/>
            <person name="Foxe J.M."/>
            <person name="Go M."/>
            <person name="Henderson B.A."/>
            <person name="Jones I.B."/>
            <person name="McGettigan J.A."/>
            <person name="Micheletti S.J."/>
            <person name="Nasrallah M.E."/>
            <person name="Ortiz D."/>
            <person name="Piller C.R."/>
            <person name="Privatt S.R."/>
            <person name="Schneider S.L."/>
            <person name="Sharp S."/>
            <person name="Smith T.C."/>
            <person name="Stanton J.D."/>
            <person name="Ullery H.E."/>
            <person name="Wilson R.J."/>
            <person name="Serrano M.G."/>
            <person name="Buck G."/>
            <person name="Lee V."/>
            <person name="Wang Y."/>
            <person name="Carvalho R."/>
            <person name="Voegtly L."/>
            <person name="Shi R."/>
            <person name="Duckworth R."/>
            <person name="Johnson A."/>
            <person name="Loviza R."/>
            <person name="Walstead R."/>
            <person name="Shah Z."/>
            <person name="Kiflezghi M."/>
            <person name="Wade K."/>
            <person name="Ball S.L."/>
            <person name="Bradley K.W."/>
            <person name="Asai D.J."/>
            <person name="Bowman C.A."/>
            <person name="Russell D.A."/>
            <person name="Pope W.H."/>
            <person name="Jacobs-Sera D."/>
            <person name="Hendrix R.W."/>
            <person name="Hatfull G.F."/>
        </authorList>
    </citation>
    <scope>NUCLEOTIDE SEQUENCE [LARGE SCALE GENOMIC DNA]</scope>
    <source>
        <strain evidence="8 9">DSM 27648</strain>
    </source>
</reference>
<dbReference type="HAMAP" id="MF_00074">
    <property type="entry name" value="16SrRNA_methyltr_G"/>
    <property type="match status" value="1"/>
</dbReference>
<evidence type="ECO:0000256" key="4">
    <source>
        <dbReference type="ARBA" id="ARBA00022679"/>
    </source>
</evidence>
<dbReference type="EC" id="2.1.1.-" evidence="6"/>
<accession>A0A0K1PP42</accession>
<proteinExistence type="inferred from homology"/>
<dbReference type="AlphaFoldDB" id="A0A0K1PP42"/>
<dbReference type="OrthoDB" id="9808773at2"/>
<keyword evidence="1 6" id="KW-0963">Cytoplasm</keyword>
<dbReference type="Proteomes" id="UP000064967">
    <property type="component" value="Chromosome"/>
</dbReference>
<dbReference type="GO" id="GO:0005829">
    <property type="term" value="C:cytosol"/>
    <property type="evidence" value="ECO:0007669"/>
    <property type="project" value="TreeGrafter"/>
</dbReference>
<feature type="binding site" evidence="6">
    <location>
        <position position="98"/>
    </location>
    <ligand>
        <name>S-adenosyl-L-methionine</name>
        <dbReference type="ChEBI" id="CHEBI:59789"/>
    </ligand>
</feature>